<dbReference type="Gene3D" id="3.40.50.980">
    <property type="match status" value="4"/>
</dbReference>
<dbReference type="InterPro" id="IPR010071">
    <property type="entry name" value="AA_adenyl_dom"/>
</dbReference>
<evidence type="ECO:0000256" key="2">
    <source>
        <dbReference type="ARBA" id="ARBA00022450"/>
    </source>
</evidence>
<comment type="caution">
    <text evidence="6">The sequence shown here is derived from an EMBL/GenBank/DDBJ whole genome shotgun (WGS) entry which is preliminary data.</text>
</comment>
<dbReference type="SMART" id="SM00823">
    <property type="entry name" value="PKS_PP"/>
    <property type="match status" value="1"/>
</dbReference>
<dbReference type="Pfam" id="PF13193">
    <property type="entry name" value="AMP-binding_C"/>
    <property type="match status" value="2"/>
</dbReference>
<dbReference type="NCBIfam" id="TIGR01733">
    <property type="entry name" value="AA-adenyl-dom"/>
    <property type="match status" value="2"/>
</dbReference>
<dbReference type="NCBIfam" id="NF003417">
    <property type="entry name" value="PRK04813.1"/>
    <property type="match status" value="2"/>
</dbReference>
<evidence type="ECO:0000313" key="7">
    <source>
        <dbReference type="Proteomes" id="UP001168640"/>
    </source>
</evidence>
<evidence type="ECO:0000256" key="3">
    <source>
        <dbReference type="ARBA" id="ARBA00022553"/>
    </source>
</evidence>
<dbReference type="InterPro" id="IPR025110">
    <property type="entry name" value="AMP-bd_C"/>
</dbReference>
<dbReference type="PROSITE" id="PS00012">
    <property type="entry name" value="PHOSPHOPANTETHEINE"/>
    <property type="match status" value="2"/>
</dbReference>
<evidence type="ECO:0000256" key="1">
    <source>
        <dbReference type="ARBA" id="ARBA00001957"/>
    </source>
</evidence>
<dbReference type="PROSITE" id="PS50075">
    <property type="entry name" value="CARRIER"/>
    <property type="match status" value="2"/>
</dbReference>
<dbReference type="Pfam" id="PF00550">
    <property type="entry name" value="PP-binding"/>
    <property type="match status" value="2"/>
</dbReference>
<feature type="region of interest" description="Disordered" evidence="4">
    <location>
        <begin position="2118"/>
        <end position="2138"/>
    </location>
</feature>
<gene>
    <name evidence="6" type="ORF">QVZ43_11770</name>
</gene>
<evidence type="ECO:0000256" key="4">
    <source>
        <dbReference type="SAM" id="MobiDB-lite"/>
    </source>
</evidence>
<dbReference type="Gene3D" id="1.10.1200.10">
    <property type="entry name" value="ACP-like"/>
    <property type="match status" value="2"/>
</dbReference>
<dbReference type="Proteomes" id="UP001168640">
    <property type="component" value="Unassembled WGS sequence"/>
</dbReference>
<keyword evidence="7" id="KW-1185">Reference proteome</keyword>
<sequence length="2146" mass="241062">MNSAVFKYDKHHDPFQFGELECTVESTESQREVWLAAQFGEDASVAFNESVFVRLQGTLNQAALEKALQDLWFRHQSVRGCFSNDGEEMVVYKDRPAPIKVYDCRPLSDENTTLQVSDLASNAVTAPFDLFNGPLAQFDVILCSETDTRVLLTLHHSVCDGWSLYVLASELGKLYSARCTGSSVPNLEPAPLFSDYAAWERSPETQPLREQSIAYWTQRFAHGIPALDLPYDRPRAPSRSFRAFRLDKELPLPLLGELKTLAAKNRSTLTTTLMAAFAAYLNRVSGCEEIVLGIPFAGQMAKEEHELIGHCVNIIPLHISVSSSDTFESLLHKAQQNMLEAFEHQYLTYGTLLKTLGATRDPSKPPLVSVLFNVDQSNESDFEFAGLDAVFESNPRVSENFDINLNITLSDRDAVMECTHNLHLWDTETIDRRMGEFLRLLGHAVSEPEATIRHHDLISDADIALYQQLWEGVRRPYSLGQASLHGLIEDASDQFPDRTALVFEGEQLTYRELDERANQLAHWLIDRGVRAETIVPVLMERSMEMLIAINGILKAGGAYLPLDPDHPHDRLKFIVDEVQAELVLTQSAQAEKVPQGIKTVALDTPPASLVDCPVSRPGIDYSPSQLAYVIYTSGSTGNPKGVMLEHRSICNHMLWMQEALPLNESDAVMLKTPYTFDVSLCELFGPLMCGSRLIIARPGGHKDPHYLASLVNEEKITHIHFVPSMAYLFLDQYGQAQCPSLRRFVLTGEAVSTELEARFSEAFPKAECWNLYGPTEAAVHASLWLCGQKQSTHTVPIGTALSNTRLYVVDDDMRLLAPGLVGELLIGGVQVARGYVNRPELNAERFIRDPFSDEPYTAYRTGDLVKMRTDGVLEYLGRNDFQIKLRGLRIELGEIESIVLTYPGVTQCAVLAREDRKNDQRLVAYIVSKDELADVLPQLKAHMGRQLPDYMIPQHFVQLPTLPLTSSGKVDRKALPAPKIEALNSDTFEAPESQLEVELSRIWNDILGTPEISASANFFDLGGHSLLGTQMLAKVKSQFGVSLGLGRLFEAPTIREMCRVIESERVNVEEVPPIVRHTENTPVPAIHQQQVWYLYEKIVPDSYAFNLPAVFRLQGQLNTEALGLALNKILQRHEILRSNFVELDGEVHIVVDEDRRIDLKPLPLSHYNASDLDSLETALRTEVAEPFNVSSGSLFKASLIEADSQDYILFFLIHHLVFDGWSFDLLLKELCTLYNAFAKDQANPLPDLPLQFNDFALWQSNWLQSERLEEHLDYWKETLSGELPVLNLPTDFDRPSQQPHRSEGIKFDIDQTSVETLEALAARHQTTLFMVVMSLYVHMLHRYSRQNEIIVNVPVYGRHLDEFKGLMGPMINVLVCRFRLAGLQSFDGLVRHVKDTILSAMEHQFVPFDLLVRTINPHRDTSRNPIAQTLFNYQDVRNRQDEMDGIQRTQINLDREGVETDLDVWFKRHANGIQCGFEYPVALFNRATVEGFVISFQESITALQEQKEGFDLVAGATQDEQRMIQNWNNTYVEQPFENGFLSQFDHQVAEHPDDIACIDADGEYAYREFDERSNRLARHFSSQGVQAGDVVAILLDRTVELPLTILALWKLGASYVPLDALFPVERVKAILGVANAHHLISVTHFDSVVGAHEGTTILLDQDQDTINNQSSDKLPVTLKPDQLAYVIFTSGSTGVPKGVEISHEALSNFLKAVAEKPGLTSEDRLLAITTPAFDISILELFLPLAVGAKLVIASSRQNKDPHQLLSLITQHSISVLQATPATWRMLVNAGLATETPLRGLMGGEKLPPDLASALLTCNVELWNMYGPTEATVWTSCYRVHLPDEQSTPRVLIGRPLANTQLYVLDEEGTPLPPGVYGELWIGGLGLARGYRGNPEQTSERFVRFPDGRRLYRTGDFARWTMDGQLEFGDRFDNQVKIRGFRIELEEIEIQLRSHPDVADAAVVVQDLGVDDQRLSAHIVYQGEQQPTGSELRKHLRNYLPDYMIPQQFVTHEELPLLPSGKVNRKALAQTTSVVEARKPERPPTITEQKLIDIWTALLKREHVTIDDQFLDVGGHSLLALKVIVEIEKTFGVSLMPQDLWVNTLEQLANLVEQKAVPKEAIDKDAPPDAKQEKKSGRSVFQRLFGS</sequence>
<dbReference type="Gene3D" id="3.30.559.30">
    <property type="entry name" value="Nonribosomal peptide synthetase, condensation domain"/>
    <property type="match status" value="2"/>
</dbReference>
<dbReference type="EMBL" id="JAUMIS010000002">
    <property type="protein sequence ID" value="MDO3722401.1"/>
    <property type="molecule type" value="Genomic_DNA"/>
</dbReference>
<reference evidence="6" key="1">
    <citation type="submission" date="2023-07" db="EMBL/GenBank/DDBJ databases">
        <title>Marinobacter sp. chi1 genome sequencing and assembly.</title>
        <authorList>
            <person name="Park S."/>
        </authorList>
    </citation>
    <scope>NUCLEOTIDE SEQUENCE</scope>
    <source>
        <strain evidence="6">Chi1</strain>
    </source>
</reference>
<dbReference type="InterPro" id="IPR006162">
    <property type="entry name" value="Ppantetheine_attach_site"/>
</dbReference>
<dbReference type="PANTHER" id="PTHR45527:SF1">
    <property type="entry name" value="FATTY ACID SYNTHASE"/>
    <property type="match status" value="1"/>
</dbReference>
<dbReference type="CDD" id="cd12116">
    <property type="entry name" value="A_NRPS_Ta1_like"/>
    <property type="match status" value="1"/>
</dbReference>
<feature type="compositionally biased region" description="Basic and acidic residues" evidence="4">
    <location>
        <begin position="2118"/>
        <end position="2135"/>
    </location>
</feature>
<dbReference type="InterPro" id="IPR020806">
    <property type="entry name" value="PKS_PP-bd"/>
</dbReference>
<accession>A0ABT8W2C8</accession>
<dbReference type="RefSeq" id="WP_302910091.1">
    <property type="nucleotide sequence ID" value="NZ_JAUMIS010000002.1"/>
</dbReference>
<dbReference type="SUPFAM" id="SSF47336">
    <property type="entry name" value="ACP-like"/>
    <property type="match status" value="2"/>
</dbReference>
<dbReference type="InterPro" id="IPR036736">
    <property type="entry name" value="ACP-like_sf"/>
</dbReference>
<dbReference type="CDD" id="cd19531">
    <property type="entry name" value="LCL_NRPS-like"/>
    <property type="match status" value="2"/>
</dbReference>
<dbReference type="CDD" id="cd05930">
    <property type="entry name" value="A_NRPS"/>
    <property type="match status" value="1"/>
</dbReference>
<dbReference type="PANTHER" id="PTHR45527">
    <property type="entry name" value="NONRIBOSOMAL PEPTIDE SYNTHETASE"/>
    <property type="match status" value="1"/>
</dbReference>
<proteinExistence type="predicted"/>
<dbReference type="PROSITE" id="PS00455">
    <property type="entry name" value="AMP_BINDING"/>
    <property type="match status" value="2"/>
</dbReference>
<dbReference type="InterPro" id="IPR020845">
    <property type="entry name" value="AMP-binding_CS"/>
</dbReference>
<feature type="domain" description="Carrier" evidence="5">
    <location>
        <begin position="2041"/>
        <end position="2121"/>
    </location>
</feature>
<evidence type="ECO:0000313" key="6">
    <source>
        <dbReference type="EMBL" id="MDO3722401.1"/>
    </source>
</evidence>
<dbReference type="Pfam" id="PF00501">
    <property type="entry name" value="AMP-binding"/>
    <property type="match status" value="2"/>
</dbReference>
<dbReference type="Gene3D" id="2.30.38.10">
    <property type="entry name" value="Luciferase, Domain 3"/>
    <property type="match status" value="2"/>
</dbReference>
<dbReference type="InterPro" id="IPR000873">
    <property type="entry name" value="AMP-dep_synth/lig_dom"/>
</dbReference>
<protein>
    <submittedName>
        <fullName evidence="6">Amino acid adenylation domain-containing protein</fullName>
    </submittedName>
</protein>
<evidence type="ECO:0000259" key="5">
    <source>
        <dbReference type="PROSITE" id="PS50075"/>
    </source>
</evidence>
<dbReference type="Gene3D" id="3.30.559.10">
    <property type="entry name" value="Chloramphenicol acetyltransferase-like domain"/>
    <property type="match status" value="2"/>
</dbReference>
<dbReference type="InterPro" id="IPR001242">
    <property type="entry name" value="Condensation_dom"/>
</dbReference>
<dbReference type="InterPro" id="IPR009081">
    <property type="entry name" value="PP-bd_ACP"/>
</dbReference>
<feature type="domain" description="Carrier" evidence="5">
    <location>
        <begin position="990"/>
        <end position="1065"/>
    </location>
</feature>
<comment type="cofactor">
    <cofactor evidence="1">
        <name>pantetheine 4'-phosphate</name>
        <dbReference type="ChEBI" id="CHEBI:47942"/>
    </cofactor>
</comment>
<keyword evidence="2" id="KW-0596">Phosphopantetheine</keyword>
<dbReference type="InterPro" id="IPR045851">
    <property type="entry name" value="AMP-bd_C_sf"/>
</dbReference>
<dbReference type="SUPFAM" id="SSF56801">
    <property type="entry name" value="Acetyl-CoA synthetase-like"/>
    <property type="match status" value="2"/>
</dbReference>
<name>A0ABT8W2C8_9GAMM</name>
<keyword evidence="3" id="KW-0597">Phosphoprotein</keyword>
<dbReference type="Gene3D" id="3.30.300.30">
    <property type="match status" value="2"/>
</dbReference>
<dbReference type="SUPFAM" id="SSF52777">
    <property type="entry name" value="CoA-dependent acyltransferases"/>
    <property type="match status" value="4"/>
</dbReference>
<dbReference type="InterPro" id="IPR023213">
    <property type="entry name" value="CAT-like_dom_sf"/>
</dbReference>
<dbReference type="Pfam" id="PF00668">
    <property type="entry name" value="Condensation"/>
    <property type="match status" value="2"/>
</dbReference>
<organism evidence="6 7">
    <name type="scientific">Marinobacter suaedae</name>
    <dbReference type="NCBI Taxonomy" id="3057675"/>
    <lineage>
        <taxon>Bacteria</taxon>
        <taxon>Pseudomonadati</taxon>
        <taxon>Pseudomonadota</taxon>
        <taxon>Gammaproteobacteria</taxon>
        <taxon>Pseudomonadales</taxon>
        <taxon>Marinobacteraceae</taxon>
        <taxon>Marinobacter</taxon>
    </lineage>
</organism>